<dbReference type="PRINTS" id="PR00598">
    <property type="entry name" value="HTHMARR"/>
</dbReference>
<organism evidence="3 4">
    <name type="scientific">Caulobacter rhizosphaerae</name>
    <dbReference type="NCBI Taxonomy" id="2010972"/>
    <lineage>
        <taxon>Bacteria</taxon>
        <taxon>Pseudomonadati</taxon>
        <taxon>Pseudomonadota</taxon>
        <taxon>Alphaproteobacteria</taxon>
        <taxon>Caulobacterales</taxon>
        <taxon>Caulobacteraceae</taxon>
        <taxon>Caulobacter</taxon>
    </lineage>
</organism>
<protein>
    <submittedName>
        <fullName evidence="3">DNA-binding MarR family transcriptional regulator</fullName>
    </submittedName>
</protein>
<dbReference type="PANTHER" id="PTHR33164">
    <property type="entry name" value="TRANSCRIPTIONAL REGULATOR, MARR FAMILY"/>
    <property type="match status" value="1"/>
</dbReference>
<sequence length="170" mass="18374">MANSDPPPGQEPWRGSHTPRDPIGQRLKTISMLTRQIGRKIGENLGVNVTDMAALEHLLINGPMTPGQLAGHLKVTTAAATQVVDRLERAGHVARERRTNDRRKICVVPVAAALDRAFAQLAPMMNGLDGVIADLSPAERQVIERFLDQVVEVYGTVAGLPTASPPRPHC</sequence>
<dbReference type="Gene3D" id="1.10.10.10">
    <property type="entry name" value="Winged helix-like DNA-binding domain superfamily/Winged helix DNA-binding domain"/>
    <property type="match status" value="1"/>
</dbReference>
<accession>A0ABU1N0A0</accession>
<feature type="compositionally biased region" description="Pro residues" evidence="1">
    <location>
        <begin position="1"/>
        <end position="10"/>
    </location>
</feature>
<name>A0ABU1N0A0_9CAUL</name>
<dbReference type="GO" id="GO:0003677">
    <property type="term" value="F:DNA binding"/>
    <property type="evidence" value="ECO:0007669"/>
    <property type="project" value="UniProtKB-KW"/>
</dbReference>
<dbReference type="PROSITE" id="PS50995">
    <property type="entry name" value="HTH_MARR_2"/>
    <property type="match status" value="1"/>
</dbReference>
<keyword evidence="3" id="KW-0238">DNA-binding</keyword>
<dbReference type="InterPro" id="IPR011991">
    <property type="entry name" value="ArsR-like_HTH"/>
</dbReference>
<keyword evidence="4" id="KW-1185">Reference proteome</keyword>
<gene>
    <name evidence="3" type="ORF">J2800_002617</name>
</gene>
<dbReference type="CDD" id="cd00090">
    <property type="entry name" value="HTH_ARSR"/>
    <property type="match status" value="1"/>
</dbReference>
<evidence type="ECO:0000256" key="1">
    <source>
        <dbReference type="SAM" id="MobiDB-lite"/>
    </source>
</evidence>
<comment type="caution">
    <text evidence="3">The sequence shown here is derived from an EMBL/GenBank/DDBJ whole genome shotgun (WGS) entry which is preliminary data.</text>
</comment>
<dbReference type="Pfam" id="PF01047">
    <property type="entry name" value="MarR"/>
    <property type="match status" value="1"/>
</dbReference>
<proteinExistence type="predicted"/>
<evidence type="ECO:0000313" key="3">
    <source>
        <dbReference type="EMBL" id="MDR6531864.1"/>
    </source>
</evidence>
<dbReference type="SUPFAM" id="SSF46785">
    <property type="entry name" value="Winged helix' DNA-binding domain"/>
    <property type="match status" value="1"/>
</dbReference>
<dbReference type="InterPro" id="IPR036388">
    <property type="entry name" value="WH-like_DNA-bd_sf"/>
</dbReference>
<dbReference type="InterPro" id="IPR000835">
    <property type="entry name" value="HTH_MarR-typ"/>
</dbReference>
<dbReference type="SMART" id="SM00347">
    <property type="entry name" value="HTH_MARR"/>
    <property type="match status" value="1"/>
</dbReference>
<dbReference type="InterPro" id="IPR039422">
    <property type="entry name" value="MarR/SlyA-like"/>
</dbReference>
<evidence type="ECO:0000313" key="4">
    <source>
        <dbReference type="Proteomes" id="UP001262754"/>
    </source>
</evidence>
<feature type="domain" description="HTH marR-type" evidence="2">
    <location>
        <begin position="20"/>
        <end position="152"/>
    </location>
</feature>
<dbReference type="RefSeq" id="WP_163233025.1">
    <property type="nucleotide sequence ID" value="NZ_BMLD01000016.1"/>
</dbReference>
<reference evidence="3 4" key="1">
    <citation type="submission" date="2023-07" db="EMBL/GenBank/DDBJ databases">
        <title>Sorghum-associated microbial communities from plants grown in Nebraska, USA.</title>
        <authorList>
            <person name="Schachtman D."/>
        </authorList>
    </citation>
    <scope>NUCLEOTIDE SEQUENCE [LARGE SCALE GENOMIC DNA]</scope>
    <source>
        <strain evidence="3 4">DS2154</strain>
    </source>
</reference>
<dbReference type="EMBL" id="JAVDRL010000007">
    <property type="protein sequence ID" value="MDR6531864.1"/>
    <property type="molecule type" value="Genomic_DNA"/>
</dbReference>
<evidence type="ECO:0000259" key="2">
    <source>
        <dbReference type="PROSITE" id="PS50995"/>
    </source>
</evidence>
<dbReference type="Proteomes" id="UP001262754">
    <property type="component" value="Unassembled WGS sequence"/>
</dbReference>
<feature type="region of interest" description="Disordered" evidence="1">
    <location>
        <begin position="1"/>
        <end position="23"/>
    </location>
</feature>
<dbReference type="InterPro" id="IPR036390">
    <property type="entry name" value="WH_DNA-bd_sf"/>
</dbReference>
<dbReference type="PANTHER" id="PTHR33164:SF106">
    <property type="entry name" value="TRANSCRIPTIONAL REGULATORY PROTEIN"/>
    <property type="match status" value="1"/>
</dbReference>